<organism evidence="2 3">
    <name type="scientific">Haematococcus lacustris</name>
    <name type="common">Green alga</name>
    <name type="synonym">Haematococcus pluvialis</name>
    <dbReference type="NCBI Taxonomy" id="44745"/>
    <lineage>
        <taxon>Eukaryota</taxon>
        <taxon>Viridiplantae</taxon>
        <taxon>Chlorophyta</taxon>
        <taxon>core chlorophytes</taxon>
        <taxon>Chlorophyceae</taxon>
        <taxon>CS clade</taxon>
        <taxon>Chlamydomonadales</taxon>
        <taxon>Haematococcaceae</taxon>
        <taxon>Haematococcus</taxon>
    </lineage>
</organism>
<name>A0A699Z8L9_HAELA</name>
<evidence type="ECO:0000256" key="1">
    <source>
        <dbReference type="SAM" id="MobiDB-lite"/>
    </source>
</evidence>
<dbReference type="Proteomes" id="UP000485058">
    <property type="component" value="Unassembled WGS sequence"/>
</dbReference>
<protein>
    <submittedName>
        <fullName evidence="2">Uncharacterized protein</fullName>
    </submittedName>
</protein>
<feature type="region of interest" description="Disordered" evidence="1">
    <location>
        <begin position="33"/>
        <end position="56"/>
    </location>
</feature>
<evidence type="ECO:0000313" key="3">
    <source>
        <dbReference type="Proteomes" id="UP000485058"/>
    </source>
</evidence>
<keyword evidence="3" id="KW-1185">Reference proteome</keyword>
<evidence type="ECO:0000313" key="2">
    <source>
        <dbReference type="EMBL" id="GFH15589.1"/>
    </source>
</evidence>
<proteinExistence type="predicted"/>
<reference evidence="2 3" key="1">
    <citation type="submission" date="2020-02" db="EMBL/GenBank/DDBJ databases">
        <title>Draft genome sequence of Haematococcus lacustris strain NIES-144.</title>
        <authorList>
            <person name="Morimoto D."/>
            <person name="Nakagawa S."/>
            <person name="Yoshida T."/>
            <person name="Sawayama S."/>
        </authorList>
    </citation>
    <scope>NUCLEOTIDE SEQUENCE [LARGE SCALE GENOMIC DNA]</scope>
    <source>
        <strain evidence="2 3">NIES-144</strain>
    </source>
</reference>
<feature type="compositionally biased region" description="Polar residues" evidence="1">
    <location>
        <begin position="43"/>
        <end position="56"/>
    </location>
</feature>
<sequence length="70" mass="7368">MPPKPRDPFNFDEFSVAAGAGNFVKRPMAEHVTKGAPTEKIKGTSSAQTELHGSSASASLCVDVPLQTPQ</sequence>
<accession>A0A699Z8L9</accession>
<feature type="compositionally biased region" description="Basic and acidic residues" evidence="1">
    <location>
        <begin position="33"/>
        <end position="42"/>
    </location>
</feature>
<comment type="caution">
    <text evidence="2">The sequence shown here is derived from an EMBL/GenBank/DDBJ whole genome shotgun (WGS) entry which is preliminary data.</text>
</comment>
<gene>
    <name evidence="2" type="ORF">HaLaN_11841</name>
</gene>
<dbReference type="EMBL" id="BLLF01000872">
    <property type="protein sequence ID" value="GFH15589.1"/>
    <property type="molecule type" value="Genomic_DNA"/>
</dbReference>
<dbReference type="AlphaFoldDB" id="A0A699Z8L9"/>